<gene>
    <name evidence="4" type="ORF">ACFFN1_06435</name>
</gene>
<dbReference type="Proteomes" id="UP001589707">
    <property type="component" value="Unassembled WGS sequence"/>
</dbReference>
<keyword evidence="1 4" id="KW-0808">Transferase</keyword>
<feature type="domain" description="N-acetyltransferase" evidence="3">
    <location>
        <begin position="8"/>
        <end position="174"/>
    </location>
</feature>
<name>A0ABV5X0R3_9MICO</name>
<dbReference type="EC" id="2.3.1.-" evidence="4"/>
<dbReference type="SUPFAM" id="SSF55729">
    <property type="entry name" value="Acyl-CoA N-acyltransferases (Nat)"/>
    <property type="match status" value="1"/>
</dbReference>
<dbReference type="PANTHER" id="PTHR43877:SF2">
    <property type="entry name" value="AMINOALKYLPHOSPHONATE N-ACETYLTRANSFERASE-RELATED"/>
    <property type="match status" value="1"/>
</dbReference>
<keyword evidence="5" id="KW-1185">Reference proteome</keyword>
<evidence type="ECO:0000313" key="5">
    <source>
        <dbReference type="Proteomes" id="UP001589707"/>
    </source>
</evidence>
<comment type="caution">
    <text evidence="4">The sequence shown here is derived from an EMBL/GenBank/DDBJ whole genome shotgun (WGS) entry which is preliminary data.</text>
</comment>
<dbReference type="PROSITE" id="PS51186">
    <property type="entry name" value="GNAT"/>
    <property type="match status" value="1"/>
</dbReference>
<dbReference type="GO" id="GO:0016746">
    <property type="term" value="F:acyltransferase activity"/>
    <property type="evidence" value="ECO:0007669"/>
    <property type="project" value="UniProtKB-KW"/>
</dbReference>
<dbReference type="RefSeq" id="WP_376839670.1">
    <property type="nucleotide sequence ID" value="NZ_JBHMAU010000046.1"/>
</dbReference>
<dbReference type="EMBL" id="JBHMAU010000046">
    <property type="protein sequence ID" value="MFB9776039.1"/>
    <property type="molecule type" value="Genomic_DNA"/>
</dbReference>
<dbReference type="PANTHER" id="PTHR43877">
    <property type="entry name" value="AMINOALKYLPHOSPHONATE N-ACETYLTRANSFERASE-RELATED-RELATED"/>
    <property type="match status" value="1"/>
</dbReference>
<accession>A0ABV5X0R3</accession>
<evidence type="ECO:0000259" key="3">
    <source>
        <dbReference type="PROSITE" id="PS51186"/>
    </source>
</evidence>
<dbReference type="InterPro" id="IPR000182">
    <property type="entry name" value="GNAT_dom"/>
</dbReference>
<evidence type="ECO:0000256" key="1">
    <source>
        <dbReference type="ARBA" id="ARBA00022679"/>
    </source>
</evidence>
<proteinExistence type="predicted"/>
<dbReference type="InterPro" id="IPR050832">
    <property type="entry name" value="Bact_Acetyltransf"/>
</dbReference>
<dbReference type="Gene3D" id="3.40.630.30">
    <property type="match status" value="1"/>
</dbReference>
<keyword evidence="2 4" id="KW-0012">Acyltransferase</keyword>
<dbReference type="Pfam" id="PF00583">
    <property type="entry name" value="Acetyltransf_1"/>
    <property type="match status" value="1"/>
</dbReference>
<dbReference type="CDD" id="cd04301">
    <property type="entry name" value="NAT_SF"/>
    <property type="match status" value="1"/>
</dbReference>
<reference evidence="4 5" key="1">
    <citation type="submission" date="2024-09" db="EMBL/GenBank/DDBJ databases">
        <authorList>
            <person name="Sun Q."/>
            <person name="Mori K."/>
        </authorList>
    </citation>
    <scope>NUCLEOTIDE SEQUENCE [LARGE SCALE GENOMIC DNA]</scope>
    <source>
        <strain evidence="4 5">JCM 11683</strain>
    </source>
</reference>
<dbReference type="InterPro" id="IPR016181">
    <property type="entry name" value="Acyl_CoA_acyltransferase"/>
</dbReference>
<protein>
    <submittedName>
        <fullName evidence="4">GNAT family N-acetyltransferase</fullName>
        <ecNumber evidence="4">2.3.1.-</ecNumber>
    </submittedName>
</protein>
<evidence type="ECO:0000256" key="2">
    <source>
        <dbReference type="ARBA" id="ARBA00023315"/>
    </source>
</evidence>
<organism evidence="4 5">
    <name type="scientific">Brevibacterium otitidis</name>
    <dbReference type="NCBI Taxonomy" id="53364"/>
    <lineage>
        <taxon>Bacteria</taxon>
        <taxon>Bacillati</taxon>
        <taxon>Actinomycetota</taxon>
        <taxon>Actinomycetes</taxon>
        <taxon>Micrococcales</taxon>
        <taxon>Brevibacteriaceae</taxon>
        <taxon>Brevibacterium</taxon>
    </lineage>
</organism>
<evidence type="ECO:0000313" key="4">
    <source>
        <dbReference type="EMBL" id="MFB9776039.1"/>
    </source>
</evidence>
<sequence length="183" mass="20131">MTTPAGEEVFAPVQVGAADIPDWVALIESAYRGDASRAGWTTEADLLNGQRLDEQLAAETLAEPGTVVFLVRAIDSTPLATVQLVERDNACAYLGMFAVAPIAQGTGTGSKLMAWAEAWVEENWGATRIRMSVIRQRSELIAYYERRGYTDTGEIEPFPYGDERFGIPKRDDLEFAILEKRLG</sequence>